<protein>
    <recommendedName>
        <fullName evidence="3">tRNA threonylcarbamoyladenosine biosynthesis protein TsaE</fullName>
    </recommendedName>
    <alternativeName>
        <fullName evidence="10">t(6)A37 threonylcarbamoyladenosine biosynthesis protein TsaE</fullName>
    </alternativeName>
</protein>
<dbReference type="RefSeq" id="WP_099553259.1">
    <property type="nucleotide sequence ID" value="NZ_LT960614.1"/>
</dbReference>
<evidence type="ECO:0000256" key="9">
    <source>
        <dbReference type="ARBA" id="ARBA00022842"/>
    </source>
</evidence>
<keyword evidence="13" id="KW-1185">Reference proteome</keyword>
<dbReference type="InterPro" id="IPR003442">
    <property type="entry name" value="T6A_TsaE"/>
</dbReference>
<feature type="domain" description="Aminoglycoside phosphotransferase" evidence="11">
    <location>
        <begin position="177"/>
        <end position="430"/>
    </location>
</feature>
<gene>
    <name evidence="12" type="ORF">HDIA_0030</name>
</gene>
<evidence type="ECO:0000256" key="6">
    <source>
        <dbReference type="ARBA" id="ARBA00022723"/>
    </source>
</evidence>
<evidence type="ECO:0000256" key="1">
    <source>
        <dbReference type="ARBA" id="ARBA00004496"/>
    </source>
</evidence>
<dbReference type="GO" id="GO:0002949">
    <property type="term" value="P:tRNA threonylcarbamoyladenosine modification"/>
    <property type="evidence" value="ECO:0007669"/>
    <property type="project" value="InterPro"/>
</dbReference>
<dbReference type="GO" id="GO:0005737">
    <property type="term" value="C:cytoplasm"/>
    <property type="evidence" value="ECO:0007669"/>
    <property type="project" value="UniProtKB-SubCell"/>
</dbReference>
<evidence type="ECO:0000256" key="3">
    <source>
        <dbReference type="ARBA" id="ARBA00019010"/>
    </source>
</evidence>
<proteinExistence type="inferred from homology"/>
<comment type="similarity">
    <text evidence="2">Belongs to the TsaE family.</text>
</comment>
<dbReference type="Proteomes" id="UP000223606">
    <property type="component" value="Chromosome 1"/>
</dbReference>
<dbReference type="Gene3D" id="3.30.200.20">
    <property type="entry name" value="Phosphorylase Kinase, domain 1"/>
    <property type="match status" value="1"/>
</dbReference>
<dbReference type="KEGG" id="hdi:HDIA_0030"/>
<dbReference type="OrthoDB" id="9809275at2"/>
<dbReference type="SUPFAM" id="SSF52540">
    <property type="entry name" value="P-loop containing nucleoside triphosphate hydrolases"/>
    <property type="match status" value="1"/>
</dbReference>
<evidence type="ECO:0000313" key="12">
    <source>
        <dbReference type="EMBL" id="SON53571.1"/>
    </source>
</evidence>
<keyword evidence="5" id="KW-0819">tRNA processing</keyword>
<dbReference type="SUPFAM" id="SSF56112">
    <property type="entry name" value="Protein kinase-like (PK-like)"/>
    <property type="match status" value="1"/>
</dbReference>
<evidence type="ECO:0000259" key="11">
    <source>
        <dbReference type="Pfam" id="PF01636"/>
    </source>
</evidence>
<dbReference type="AlphaFoldDB" id="A0A2C9D189"/>
<keyword evidence="7" id="KW-0547">Nucleotide-binding</keyword>
<evidence type="ECO:0000256" key="8">
    <source>
        <dbReference type="ARBA" id="ARBA00022840"/>
    </source>
</evidence>
<dbReference type="Pfam" id="PF01636">
    <property type="entry name" value="APH"/>
    <property type="match status" value="1"/>
</dbReference>
<dbReference type="GO" id="GO:0005524">
    <property type="term" value="F:ATP binding"/>
    <property type="evidence" value="ECO:0007669"/>
    <property type="project" value="UniProtKB-KW"/>
</dbReference>
<evidence type="ECO:0000313" key="13">
    <source>
        <dbReference type="Proteomes" id="UP000223606"/>
    </source>
</evidence>
<keyword evidence="8" id="KW-0067">ATP-binding</keyword>
<dbReference type="Gene3D" id="3.90.1200.10">
    <property type="match status" value="1"/>
</dbReference>
<evidence type="ECO:0000256" key="4">
    <source>
        <dbReference type="ARBA" id="ARBA00022490"/>
    </source>
</evidence>
<dbReference type="GO" id="GO:0046872">
    <property type="term" value="F:metal ion binding"/>
    <property type="evidence" value="ECO:0007669"/>
    <property type="project" value="UniProtKB-KW"/>
</dbReference>
<dbReference type="NCBIfam" id="TIGR00150">
    <property type="entry name" value="T6A_YjeE"/>
    <property type="match status" value="1"/>
</dbReference>
<evidence type="ECO:0000256" key="5">
    <source>
        <dbReference type="ARBA" id="ARBA00022694"/>
    </source>
</evidence>
<sequence length="508" mass="56628">MTRLAGPLRLEGEAATLRLAEDLAAILKPGDCLCLDGDLGAGKTTLARALIRAVAGSPALEVPSPTFTLVQSYETDRLTIHHFDLYRLAGPDELFEIGFDDALRGGVALVEWPERGDGEIPEDALWVRLSIADDPDSREVVIEGLPANLGERLNRSLAVRSLLDRSGLEEATRHWLQGDASSRSYERILTKDRSLVLMNWPEPPRGAPLADGRSYAEVAHIQSSLTSFLAISRTLNERGFVAPQCIAADPANRLLLLSDLGADGIIRDGRPVPERYIAAAELLADLHAETWPETVDLGDCFADGVHQRHAVPPYDREALSVELGLCLDWWFPYAAGRPANEEERQEFWQAWSPLLDRLETAQKSWTLRDFHSPNLLWQEDGEGRRRLGLIDLQDTVFGPAAYDLASLVCDARIDMDAALQQEMLESYFAQHARQGAMLDRSKFMHAYCISVTQRNTKILGGFARLAHRDGKTAYLKHVPRILSYLDTIMQEPILAGLALWYERRLPRP</sequence>
<keyword evidence="6" id="KW-0479">Metal-binding</keyword>
<dbReference type="InterPro" id="IPR002575">
    <property type="entry name" value="Aminoglycoside_PTrfase"/>
</dbReference>
<dbReference type="PANTHER" id="PTHR33540">
    <property type="entry name" value="TRNA THREONYLCARBAMOYLADENOSINE BIOSYNTHESIS PROTEIN TSAE"/>
    <property type="match status" value="1"/>
</dbReference>
<dbReference type="Pfam" id="PF02367">
    <property type="entry name" value="TsaE"/>
    <property type="match status" value="1"/>
</dbReference>
<dbReference type="Gene3D" id="3.40.50.300">
    <property type="entry name" value="P-loop containing nucleotide triphosphate hydrolases"/>
    <property type="match status" value="1"/>
</dbReference>
<dbReference type="InterPro" id="IPR011009">
    <property type="entry name" value="Kinase-like_dom_sf"/>
</dbReference>
<accession>A0A2C9D189</accession>
<keyword evidence="4" id="KW-0963">Cytoplasm</keyword>
<evidence type="ECO:0000256" key="2">
    <source>
        <dbReference type="ARBA" id="ARBA00007599"/>
    </source>
</evidence>
<organism evidence="12 13">
    <name type="scientific">Hartmannibacter diazotrophicus</name>
    <dbReference type="NCBI Taxonomy" id="1482074"/>
    <lineage>
        <taxon>Bacteria</taxon>
        <taxon>Pseudomonadati</taxon>
        <taxon>Pseudomonadota</taxon>
        <taxon>Alphaproteobacteria</taxon>
        <taxon>Hyphomicrobiales</taxon>
        <taxon>Pleomorphomonadaceae</taxon>
        <taxon>Hartmannibacter</taxon>
    </lineage>
</organism>
<comment type="subcellular location">
    <subcellularLocation>
        <location evidence="1">Cytoplasm</location>
    </subcellularLocation>
</comment>
<keyword evidence="9" id="KW-0460">Magnesium</keyword>
<dbReference type="InterPro" id="IPR027417">
    <property type="entry name" value="P-loop_NTPase"/>
</dbReference>
<evidence type="ECO:0000256" key="7">
    <source>
        <dbReference type="ARBA" id="ARBA00022741"/>
    </source>
</evidence>
<name>A0A2C9D189_9HYPH</name>
<reference evidence="13" key="1">
    <citation type="submission" date="2017-09" db="EMBL/GenBank/DDBJ databases">
        <title>Genome sequence of Nannocystis excedens DSM 71.</title>
        <authorList>
            <person name="Blom J."/>
        </authorList>
    </citation>
    <scope>NUCLEOTIDE SEQUENCE [LARGE SCALE GENOMIC DNA]</scope>
    <source>
        <strain evidence="13">type strain: E19</strain>
    </source>
</reference>
<dbReference type="EMBL" id="LT960614">
    <property type="protein sequence ID" value="SON53571.1"/>
    <property type="molecule type" value="Genomic_DNA"/>
</dbReference>
<dbReference type="PANTHER" id="PTHR33540:SF2">
    <property type="entry name" value="TRNA THREONYLCARBAMOYLADENOSINE BIOSYNTHESIS PROTEIN TSAE"/>
    <property type="match status" value="1"/>
</dbReference>
<evidence type="ECO:0000256" key="10">
    <source>
        <dbReference type="ARBA" id="ARBA00032441"/>
    </source>
</evidence>